<keyword evidence="3" id="KW-1185">Reference proteome</keyword>
<dbReference type="PANTHER" id="PTHR35563:SF2">
    <property type="entry name" value="BARREL METAL-DEPENDENT HYDROLASE, PUTATIVE (AFU_ORTHOLOGUE AFUA_1G16240)-RELATED"/>
    <property type="match status" value="1"/>
</dbReference>
<dbReference type="InterPro" id="IPR032466">
    <property type="entry name" value="Metal_Hydrolase"/>
</dbReference>
<comment type="caution">
    <text evidence="2">The sequence shown here is derived from an EMBL/GenBank/DDBJ whole genome shotgun (WGS) entry which is preliminary data.</text>
</comment>
<organism evidence="2 3">
    <name type="scientific">Embleya scabrispora</name>
    <dbReference type="NCBI Taxonomy" id="159449"/>
    <lineage>
        <taxon>Bacteria</taxon>
        <taxon>Bacillati</taxon>
        <taxon>Actinomycetota</taxon>
        <taxon>Actinomycetes</taxon>
        <taxon>Kitasatosporales</taxon>
        <taxon>Streptomycetaceae</taxon>
        <taxon>Embleya</taxon>
    </lineage>
</organism>
<dbReference type="OrthoDB" id="5450317at2"/>
<dbReference type="Pfam" id="PF04909">
    <property type="entry name" value="Amidohydro_2"/>
    <property type="match status" value="1"/>
</dbReference>
<dbReference type="EMBL" id="MWQN01000001">
    <property type="protein sequence ID" value="OPC84505.1"/>
    <property type="molecule type" value="Genomic_DNA"/>
</dbReference>
<dbReference type="InterPro" id="IPR006680">
    <property type="entry name" value="Amidohydro-rel"/>
</dbReference>
<dbReference type="PANTHER" id="PTHR35563">
    <property type="entry name" value="BARREL METAL-DEPENDENT HYDROLASE, PUTATIVE (AFU_ORTHOLOGUE AFUA_1G16240)-RELATED"/>
    <property type="match status" value="1"/>
</dbReference>
<gene>
    <name evidence="2" type="ORF">B4N89_29460</name>
</gene>
<dbReference type="GO" id="GO:0016787">
    <property type="term" value="F:hydrolase activity"/>
    <property type="evidence" value="ECO:0007669"/>
    <property type="project" value="UniProtKB-KW"/>
</dbReference>
<proteinExistence type="predicted"/>
<accession>A0A1T3P6D0</accession>
<name>A0A1T3P6D0_9ACTN</name>
<dbReference type="InterPro" id="IPR052358">
    <property type="entry name" value="Aro_Compnd_Degr_Hydrolases"/>
</dbReference>
<reference evidence="2 3" key="1">
    <citation type="submission" date="2017-03" db="EMBL/GenBank/DDBJ databases">
        <title>Draft genome sequence of Streptomyces scabrisporus NF3, endophyte isolated from Amphipterygium adstringens.</title>
        <authorList>
            <person name="Vazquez M."/>
            <person name="Ceapa C.D."/>
            <person name="Rodriguez Luna D."/>
            <person name="Sanchez Esquivel S."/>
        </authorList>
    </citation>
    <scope>NUCLEOTIDE SEQUENCE [LARGE SCALE GENOMIC DNA]</scope>
    <source>
        <strain evidence="2 3">NF3</strain>
    </source>
</reference>
<dbReference type="STRING" id="159449.B4N89_29460"/>
<dbReference type="AlphaFoldDB" id="A0A1T3P6D0"/>
<keyword evidence="2" id="KW-0378">Hydrolase</keyword>
<evidence type="ECO:0000259" key="1">
    <source>
        <dbReference type="Pfam" id="PF04909"/>
    </source>
</evidence>
<dbReference type="SUPFAM" id="SSF51556">
    <property type="entry name" value="Metallo-dependent hydrolases"/>
    <property type="match status" value="1"/>
</dbReference>
<evidence type="ECO:0000313" key="2">
    <source>
        <dbReference type="EMBL" id="OPC84505.1"/>
    </source>
</evidence>
<feature type="domain" description="Amidohydrolase-related" evidence="1">
    <location>
        <begin position="3"/>
        <end position="244"/>
    </location>
</feature>
<sequence length="247" mass="26566">MFDAHLHIVDPRFPLVANHGYLPPTFTTADYLARAVPLGVTGGAVVSGSFQGFDQTYLLDALARLGPAFVGVTQLPPDVPDGRIAELDAAGVRAIRFNVRRGGSATLDHLDRLARRVHEIAGWHAELYLDARDLPDLLPVLTALPRVSIDHLGLSREGLPHLLRLVEHGARVKATGFGRFDADVPTTLRAVAAVDPQALLAGTDLPSTRAPRPFRNADLDLVADTLGPDLAPAVLYDNAHALYRPRG</sequence>
<protein>
    <submittedName>
        <fullName evidence="2">2-pyrone-4,6-dicarboxylate hydrolase</fullName>
    </submittedName>
</protein>
<evidence type="ECO:0000313" key="3">
    <source>
        <dbReference type="Proteomes" id="UP000190037"/>
    </source>
</evidence>
<dbReference type="Proteomes" id="UP000190037">
    <property type="component" value="Unassembled WGS sequence"/>
</dbReference>
<dbReference type="Gene3D" id="3.20.20.140">
    <property type="entry name" value="Metal-dependent hydrolases"/>
    <property type="match status" value="1"/>
</dbReference>
<dbReference type="RefSeq" id="WP_078978801.1">
    <property type="nucleotide sequence ID" value="NZ_MWQN01000001.1"/>
</dbReference>